<name>A0A427TM25_9BACI</name>
<organism evidence="1 2">
    <name type="scientific">Mesobacillus subterraneus</name>
    <dbReference type="NCBI Taxonomy" id="285983"/>
    <lineage>
        <taxon>Bacteria</taxon>
        <taxon>Bacillati</taxon>
        <taxon>Bacillota</taxon>
        <taxon>Bacilli</taxon>
        <taxon>Bacillales</taxon>
        <taxon>Bacillaceae</taxon>
        <taxon>Mesobacillus</taxon>
    </lineage>
</organism>
<comment type="caution">
    <text evidence="1">The sequence shown here is derived from an EMBL/GenBank/DDBJ whole genome shotgun (WGS) entry which is preliminary data.</text>
</comment>
<accession>A0A427TM25</accession>
<dbReference type="RefSeq" id="WP_125481124.1">
    <property type="nucleotide sequence ID" value="NZ_RSFW01000019.1"/>
</dbReference>
<dbReference type="EMBL" id="RSFW01000019">
    <property type="protein sequence ID" value="RSD25405.1"/>
    <property type="molecule type" value="Genomic_DNA"/>
</dbReference>
<proteinExistence type="predicted"/>
<evidence type="ECO:0000313" key="2">
    <source>
        <dbReference type="Proteomes" id="UP000279911"/>
    </source>
</evidence>
<dbReference type="Proteomes" id="UP000279911">
    <property type="component" value="Unassembled WGS sequence"/>
</dbReference>
<protein>
    <submittedName>
        <fullName evidence="1">Uncharacterized protein</fullName>
    </submittedName>
</protein>
<reference evidence="2" key="1">
    <citation type="submission" date="2018-12" db="EMBL/GenBank/DDBJ databases">
        <title>Bacillus chawlae sp. nov., Bacillus glennii sp. nov., and Bacillus saganii sp. nov. Isolated from the Vehicle Assembly Building at Kennedy Space Center where the Viking Spacecraft were Assembled.</title>
        <authorList>
            <person name="Seuylemezian A."/>
            <person name="Vaishampayan P."/>
        </authorList>
    </citation>
    <scope>NUCLEOTIDE SEQUENCE [LARGE SCALE GENOMIC DNA]</scope>
    <source>
        <strain evidence="2">DSM 13966</strain>
    </source>
</reference>
<dbReference type="AlphaFoldDB" id="A0A427TM25"/>
<dbReference type="OrthoDB" id="2732603at2"/>
<sequence length="77" mass="8750">MKRNQEVVVSTELNGKTIELSGKVAAIGRDFVMLTNLKDRFWIRYQAILSANSPPGVPTKEASHQNLIYDNVLKMRF</sequence>
<evidence type="ECO:0000313" key="1">
    <source>
        <dbReference type="EMBL" id="RSD25405.1"/>
    </source>
</evidence>
<gene>
    <name evidence="1" type="ORF">EJA10_16480</name>
</gene>